<evidence type="ECO:0000313" key="2">
    <source>
        <dbReference type="Proteomes" id="UP000004596"/>
    </source>
</evidence>
<proteinExistence type="predicted"/>
<reference evidence="1 2" key="1">
    <citation type="submission" date="2008-04" db="EMBL/GenBank/DDBJ databases">
        <title>Draft genome sequence of Bacteroides intestinalis (DSM 17393).</title>
        <authorList>
            <person name="Sudarsanam P."/>
            <person name="Ley R."/>
            <person name="Guruge J."/>
            <person name="Turnbaugh P.J."/>
            <person name="Mahowald M."/>
            <person name="Liep D."/>
            <person name="Gordon J."/>
        </authorList>
    </citation>
    <scope>NUCLEOTIDE SEQUENCE [LARGE SCALE GENOMIC DNA]</scope>
    <source>
        <strain evidence="1 2">DSM 17393</strain>
    </source>
</reference>
<gene>
    <name evidence="1" type="ORF">BACINT_03781</name>
</gene>
<dbReference type="Proteomes" id="UP000004596">
    <property type="component" value="Unassembled WGS sequence"/>
</dbReference>
<dbReference type="AlphaFoldDB" id="B3CCD3"/>
<reference evidence="1 2" key="2">
    <citation type="submission" date="2008-04" db="EMBL/GenBank/DDBJ databases">
        <authorList>
            <person name="Fulton L."/>
            <person name="Clifton S."/>
            <person name="Fulton B."/>
            <person name="Xu J."/>
            <person name="Minx P."/>
            <person name="Pepin K.H."/>
            <person name="Johnson M."/>
            <person name="Thiruvilangam P."/>
            <person name="Bhonagiri V."/>
            <person name="Nash W.E."/>
            <person name="Mardis E.R."/>
            <person name="Wilson R.K."/>
        </authorList>
    </citation>
    <scope>NUCLEOTIDE SEQUENCE [LARGE SCALE GENOMIC DNA]</scope>
    <source>
        <strain evidence="1 2">DSM 17393</strain>
    </source>
</reference>
<name>B3CCD3_9BACE</name>
<dbReference type="STRING" id="471870.BACINT_03781"/>
<comment type="caution">
    <text evidence="1">The sequence shown here is derived from an EMBL/GenBank/DDBJ whole genome shotgun (WGS) entry which is preliminary data.</text>
</comment>
<sequence>MFICPGFKTESNMDRWKYVSASGRKESGFENLKTRFQDCNLSRKQESKPDGMIERKQSFNRESKQAAKKASCLCGMNENKEARKKTIRLCRIIAVIPAFMLSVWNERKPSVKLYGWKTIMMYHKKELLQ</sequence>
<dbReference type="eggNOG" id="ENOG5033VXM">
    <property type="taxonomic scope" value="Bacteria"/>
</dbReference>
<accession>B3CCD3</accession>
<protein>
    <submittedName>
        <fullName evidence="1">Uncharacterized protein</fullName>
    </submittedName>
</protein>
<dbReference type="EMBL" id="ABJL02000008">
    <property type="protein sequence ID" value="EDV04642.1"/>
    <property type="molecule type" value="Genomic_DNA"/>
</dbReference>
<organism evidence="1 2">
    <name type="scientific">Bacteroides intestinalis DSM 17393</name>
    <dbReference type="NCBI Taxonomy" id="471870"/>
    <lineage>
        <taxon>Bacteria</taxon>
        <taxon>Pseudomonadati</taxon>
        <taxon>Bacteroidota</taxon>
        <taxon>Bacteroidia</taxon>
        <taxon>Bacteroidales</taxon>
        <taxon>Bacteroidaceae</taxon>
        <taxon>Bacteroides</taxon>
    </lineage>
</organism>
<evidence type="ECO:0000313" key="1">
    <source>
        <dbReference type="EMBL" id="EDV04642.1"/>
    </source>
</evidence>